<sequence>METQASRFREHLPRGRTASGSAPGPGAQRTQRSVGSLKRRRWGALHVRIAWKIYHHKQLKRIQQKCIGGRAGVAPERPSNLQPGPKSEDEAGAPLGPPSPPRPKRKRLRRRDRRTGKELPGDTGVTSDPDSPGGRDPIGRGGLSDSSWSSRTPGPRAHALGALIPASGLATPRDLGGGLSSSRSQDSAFMGVHVGHLPELGMEDGDAPPEEEGGSERLDAPARSSWLPGTILPRTRKVAVAMTTPGVCAGFNFDTSRIKSWFLSQVLSSETRG</sequence>
<feature type="region of interest" description="Disordered" evidence="1">
    <location>
        <begin position="1"/>
        <end position="39"/>
    </location>
</feature>
<protein>
    <submittedName>
        <fullName evidence="2">(spotted green pufferfish) hypothetical protein</fullName>
    </submittedName>
</protein>
<evidence type="ECO:0000313" key="2">
    <source>
        <dbReference type="EMBL" id="CAF90590.1"/>
    </source>
</evidence>
<proteinExistence type="predicted"/>
<dbReference type="KEGG" id="tng:GSTEN00004928G001"/>
<accession>Q4T942</accession>
<dbReference type="EMBL" id="CAAE01007644">
    <property type="protein sequence ID" value="CAF90590.1"/>
    <property type="molecule type" value="Genomic_DNA"/>
</dbReference>
<dbReference type="OrthoDB" id="10060000at2759"/>
<reference evidence="2" key="1">
    <citation type="journal article" date="2004" name="Nature">
        <title>Genome duplication in the teleost fish Tetraodon nigroviridis reveals the early vertebrate proto-karyotype.</title>
        <authorList>
            <person name="Jaillon O."/>
            <person name="Aury J.-M."/>
            <person name="Brunet F."/>
            <person name="Petit J.-L."/>
            <person name="Stange-Thomann N."/>
            <person name="Mauceli E."/>
            <person name="Bouneau L."/>
            <person name="Fischer C."/>
            <person name="Ozouf-Costaz C."/>
            <person name="Bernot A."/>
            <person name="Nicaud S."/>
            <person name="Jaffe D."/>
            <person name="Fisher S."/>
            <person name="Lutfalla G."/>
            <person name="Dossat C."/>
            <person name="Segurens B."/>
            <person name="Dasilva C."/>
            <person name="Salanoubat M."/>
            <person name="Levy M."/>
            <person name="Boudet N."/>
            <person name="Castellano S."/>
            <person name="Anthouard V."/>
            <person name="Jubin C."/>
            <person name="Castelli V."/>
            <person name="Katinka M."/>
            <person name="Vacherie B."/>
            <person name="Biemont C."/>
            <person name="Skalli Z."/>
            <person name="Cattolico L."/>
            <person name="Poulain J."/>
            <person name="De Berardinis V."/>
            <person name="Cruaud C."/>
            <person name="Duprat S."/>
            <person name="Brottier P."/>
            <person name="Coutanceau J.-P."/>
            <person name="Gouzy J."/>
            <person name="Parra G."/>
            <person name="Lardier G."/>
            <person name="Chapple C."/>
            <person name="McKernan K.J."/>
            <person name="McEwan P."/>
            <person name="Bosak S."/>
            <person name="Kellis M."/>
            <person name="Volff J.-N."/>
            <person name="Guigo R."/>
            <person name="Zody M.C."/>
            <person name="Mesirov J."/>
            <person name="Lindblad-Toh K."/>
            <person name="Birren B."/>
            <person name="Nusbaum C."/>
            <person name="Kahn D."/>
            <person name="Robinson-Rechavi M."/>
            <person name="Laudet V."/>
            <person name="Schachter V."/>
            <person name="Quetier F."/>
            <person name="Saurin W."/>
            <person name="Scarpelli C."/>
            <person name="Wincker P."/>
            <person name="Lander E.S."/>
            <person name="Weissenbach J."/>
            <person name="Roest Crollius H."/>
        </authorList>
    </citation>
    <scope>NUCLEOTIDE SEQUENCE [LARGE SCALE GENOMIC DNA]</scope>
</reference>
<feature type="region of interest" description="Disordered" evidence="1">
    <location>
        <begin position="71"/>
        <end position="159"/>
    </location>
</feature>
<feature type="compositionally biased region" description="Acidic residues" evidence="1">
    <location>
        <begin position="201"/>
        <end position="213"/>
    </location>
</feature>
<feature type="compositionally biased region" description="Basic residues" evidence="1">
    <location>
        <begin position="102"/>
        <end position="114"/>
    </location>
</feature>
<reference evidence="2" key="2">
    <citation type="submission" date="2004-02" db="EMBL/GenBank/DDBJ databases">
        <authorList>
            <consortium name="Genoscope"/>
            <consortium name="Whitehead Institute Centre for Genome Research"/>
        </authorList>
    </citation>
    <scope>NUCLEOTIDE SEQUENCE</scope>
</reference>
<evidence type="ECO:0000256" key="1">
    <source>
        <dbReference type="SAM" id="MobiDB-lite"/>
    </source>
</evidence>
<organism evidence="2">
    <name type="scientific">Tetraodon nigroviridis</name>
    <name type="common">Spotted green pufferfish</name>
    <name type="synonym">Chelonodon nigroviridis</name>
    <dbReference type="NCBI Taxonomy" id="99883"/>
    <lineage>
        <taxon>Eukaryota</taxon>
        <taxon>Metazoa</taxon>
        <taxon>Chordata</taxon>
        <taxon>Craniata</taxon>
        <taxon>Vertebrata</taxon>
        <taxon>Euteleostomi</taxon>
        <taxon>Actinopterygii</taxon>
        <taxon>Neopterygii</taxon>
        <taxon>Teleostei</taxon>
        <taxon>Neoteleostei</taxon>
        <taxon>Acanthomorphata</taxon>
        <taxon>Eupercaria</taxon>
        <taxon>Tetraodontiformes</taxon>
        <taxon>Tetradontoidea</taxon>
        <taxon>Tetraodontidae</taxon>
        <taxon>Tetraodon</taxon>
    </lineage>
</organism>
<name>Q4T942_TETNG</name>
<gene>
    <name evidence="2" type="ORF">GSTENG00004928001</name>
</gene>
<dbReference type="AlphaFoldDB" id="Q4T942"/>
<feature type="region of interest" description="Disordered" evidence="1">
    <location>
        <begin position="198"/>
        <end position="228"/>
    </location>
</feature>
<comment type="caution">
    <text evidence="2">The sequence shown here is derived from an EMBL/GenBank/DDBJ whole genome shotgun (WGS) entry which is preliminary data.</text>
</comment>